<keyword evidence="5 11" id="KW-0067">ATP-binding</keyword>
<dbReference type="PANTHER" id="PTHR24221:SF654">
    <property type="entry name" value="ATP-BINDING CASSETTE SUB-FAMILY B MEMBER 6"/>
    <property type="match status" value="1"/>
</dbReference>
<dbReference type="InterPro" id="IPR027417">
    <property type="entry name" value="P-loop_NTPase"/>
</dbReference>
<evidence type="ECO:0000256" key="2">
    <source>
        <dbReference type="ARBA" id="ARBA00022448"/>
    </source>
</evidence>
<dbReference type="Gene3D" id="1.20.1560.10">
    <property type="entry name" value="ABC transporter type 1, transmembrane domain"/>
    <property type="match status" value="1"/>
</dbReference>
<dbReference type="GO" id="GO:0005886">
    <property type="term" value="C:plasma membrane"/>
    <property type="evidence" value="ECO:0007669"/>
    <property type="project" value="UniProtKB-SubCell"/>
</dbReference>
<feature type="transmembrane region" description="Helical" evidence="8">
    <location>
        <begin position="80"/>
        <end position="97"/>
    </location>
</feature>
<dbReference type="Pfam" id="PF00664">
    <property type="entry name" value="ABC_membrane"/>
    <property type="match status" value="1"/>
</dbReference>
<evidence type="ECO:0000256" key="5">
    <source>
        <dbReference type="ARBA" id="ARBA00022840"/>
    </source>
</evidence>
<comment type="caution">
    <text evidence="11">The sequence shown here is derived from an EMBL/GenBank/DDBJ whole genome shotgun (WGS) entry which is preliminary data.</text>
</comment>
<dbReference type="FunFam" id="3.40.50.300:FF:000287">
    <property type="entry name" value="Multidrug ABC transporter ATP-binding protein"/>
    <property type="match status" value="1"/>
</dbReference>
<evidence type="ECO:0000259" key="9">
    <source>
        <dbReference type="PROSITE" id="PS50893"/>
    </source>
</evidence>
<accession>A0A939KR14</accession>
<dbReference type="PROSITE" id="PS00211">
    <property type="entry name" value="ABC_TRANSPORTER_1"/>
    <property type="match status" value="1"/>
</dbReference>
<feature type="transmembrane region" description="Helical" evidence="8">
    <location>
        <begin position="158"/>
        <end position="178"/>
    </location>
</feature>
<dbReference type="SMART" id="SM00382">
    <property type="entry name" value="AAA"/>
    <property type="match status" value="1"/>
</dbReference>
<evidence type="ECO:0000256" key="4">
    <source>
        <dbReference type="ARBA" id="ARBA00022741"/>
    </source>
</evidence>
<protein>
    <submittedName>
        <fullName evidence="11">ABC transporter ATP-binding protein</fullName>
    </submittedName>
</protein>
<evidence type="ECO:0000256" key="3">
    <source>
        <dbReference type="ARBA" id="ARBA00022692"/>
    </source>
</evidence>
<keyword evidence="4" id="KW-0547">Nucleotide-binding</keyword>
<evidence type="ECO:0000259" key="10">
    <source>
        <dbReference type="PROSITE" id="PS50929"/>
    </source>
</evidence>
<feature type="domain" description="ABC transmembrane type-1" evidence="10">
    <location>
        <begin position="41"/>
        <end position="327"/>
    </location>
</feature>
<keyword evidence="2" id="KW-0813">Transport</keyword>
<dbReference type="InterPro" id="IPR039421">
    <property type="entry name" value="Type_1_exporter"/>
</dbReference>
<keyword evidence="12" id="KW-1185">Reference proteome</keyword>
<dbReference type="AlphaFoldDB" id="A0A939KR14"/>
<reference evidence="11" key="1">
    <citation type="submission" date="2021-03" db="EMBL/GenBank/DDBJ databases">
        <title>The complete genome sequence of Acetobacter sp. TBRC 12339.</title>
        <authorList>
            <person name="Charoenyingcharoen P."/>
            <person name="Yukphan P."/>
        </authorList>
    </citation>
    <scope>NUCLEOTIDE SEQUENCE</scope>
    <source>
        <strain evidence="11">TBRC 12339</strain>
    </source>
</reference>
<dbReference type="Gene3D" id="3.40.50.300">
    <property type="entry name" value="P-loop containing nucleotide triphosphate hydrolases"/>
    <property type="match status" value="1"/>
</dbReference>
<dbReference type="GO" id="GO:0016887">
    <property type="term" value="F:ATP hydrolysis activity"/>
    <property type="evidence" value="ECO:0007669"/>
    <property type="project" value="InterPro"/>
</dbReference>
<comment type="subcellular location">
    <subcellularLocation>
        <location evidence="1">Cell membrane</location>
        <topology evidence="1">Multi-pass membrane protein</topology>
    </subcellularLocation>
</comment>
<dbReference type="InterPro" id="IPR011527">
    <property type="entry name" value="ABC1_TM_dom"/>
</dbReference>
<feature type="domain" description="ABC transporter" evidence="9">
    <location>
        <begin position="361"/>
        <end position="596"/>
    </location>
</feature>
<dbReference type="PROSITE" id="PS50929">
    <property type="entry name" value="ABC_TM1F"/>
    <property type="match status" value="1"/>
</dbReference>
<dbReference type="InterPro" id="IPR003593">
    <property type="entry name" value="AAA+_ATPase"/>
</dbReference>
<keyword evidence="3 8" id="KW-0812">Transmembrane</keyword>
<proteinExistence type="predicted"/>
<feature type="transmembrane region" description="Helical" evidence="8">
    <location>
        <begin position="271"/>
        <end position="292"/>
    </location>
</feature>
<dbReference type="GO" id="GO:0140359">
    <property type="term" value="F:ABC-type transporter activity"/>
    <property type="evidence" value="ECO:0007669"/>
    <property type="project" value="InterPro"/>
</dbReference>
<dbReference type="RefSeq" id="WP_207846816.1">
    <property type="nucleotide sequence ID" value="NZ_JAFVMH010000007.1"/>
</dbReference>
<dbReference type="Pfam" id="PF00005">
    <property type="entry name" value="ABC_tran"/>
    <property type="match status" value="1"/>
</dbReference>
<dbReference type="PROSITE" id="PS50893">
    <property type="entry name" value="ABC_TRANSPORTER_2"/>
    <property type="match status" value="1"/>
</dbReference>
<dbReference type="SUPFAM" id="SSF52540">
    <property type="entry name" value="P-loop containing nucleoside triphosphate hydrolases"/>
    <property type="match status" value="1"/>
</dbReference>
<feature type="transmembrane region" description="Helical" evidence="8">
    <location>
        <begin position="184"/>
        <end position="203"/>
    </location>
</feature>
<keyword evidence="6 8" id="KW-1133">Transmembrane helix</keyword>
<dbReference type="SUPFAM" id="SSF90123">
    <property type="entry name" value="ABC transporter transmembrane region"/>
    <property type="match status" value="1"/>
</dbReference>
<feature type="transmembrane region" description="Helical" evidence="8">
    <location>
        <begin position="33"/>
        <end position="60"/>
    </location>
</feature>
<evidence type="ECO:0000256" key="7">
    <source>
        <dbReference type="ARBA" id="ARBA00023136"/>
    </source>
</evidence>
<dbReference type="InterPro" id="IPR036640">
    <property type="entry name" value="ABC1_TM_sf"/>
</dbReference>
<evidence type="ECO:0000256" key="8">
    <source>
        <dbReference type="SAM" id="Phobius"/>
    </source>
</evidence>
<dbReference type="EMBL" id="JAFVMH010000007">
    <property type="protein sequence ID" value="MBO1326142.1"/>
    <property type="molecule type" value="Genomic_DNA"/>
</dbReference>
<evidence type="ECO:0000256" key="1">
    <source>
        <dbReference type="ARBA" id="ARBA00004651"/>
    </source>
</evidence>
<sequence length="600" mass="64417">MSASGSGTAQNTSDTRQASLFVDVLRFVARHWLAFPASLCVTLAGTLVATVADVMMPVIAGRLVGDVAGPAGQAGPVRDAGWMLGAMAACGFGSVLAKRYAYLGITALTTRVMQKIGTEAFAHVQRLSTDWHASTFAGSTVRRLTRGMWAVDMLDDTLLLMLLPEACLLLLTTLVLGWHWPAMGVLLGVLSALFILLSCLLTLRYVAPSAQAANEGDSRMGAALADAVTCNAVVKAFGAEEREERLLEGIMTRWRTATALMWVRGTDSANIQGAAVMVMRLALAGGAVWLWWRGQAGAGDVAYVLTMTFLVQGYLREIGQQVSVVQRSVNEMEELLLLWRTPVAVSDPAHPVPFRITKGEIRFSHVTFRYPGQTRDIFSDLSVTIAPGSRVGLVGPSGSGKSTFTKLLQRLYAPQQGTVEVDGTDLATVAQSALRAQIALVPQDPMLFHRSLAENIAYGRPGATPEQIAHAAKQANAAGFIERLPDGYATLVGERGIKLSGGERQRVAIARAFLADAPILVLDEATASLDSESEAQVQEAMQRLMQGRTVLVVAHRLATVVGLDRILVFEHGRIVEDGTHQALLARTGGLYQRLYTLQSL</sequence>
<dbReference type="PANTHER" id="PTHR24221">
    <property type="entry name" value="ATP-BINDING CASSETTE SUB-FAMILY B"/>
    <property type="match status" value="1"/>
</dbReference>
<dbReference type="InterPro" id="IPR003439">
    <property type="entry name" value="ABC_transporter-like_ATP-bd"/>
</dbReference>
<evidence type="ECO:0000313" key="12">
    <source>
        <dbReference type="Proteomes" id="UP000664073"/>
    </source>
</evidence>
<evidence type="ECO:0000313" key="11">
    <source>
        <dbReference type="EMBL" id="MBO1326142.1"/>
    </source>
</evidence>
<dbReference type="InterPro" id="IPR017871">
    <property type="entry name" value="ABC_transporter-like_CS"/>
</dbReference>
<name>A0A939KR14_9PROT</name>
<evidence type="ECO:0000256" key="6">
    <source>
        <dbReference type="ARBA" id="ARBA00022989"/>
    </source>
</evidence>
<dbReference type="GO" id="GO:0034040">
    <property type="term" value="F:ATPase-coupled lipid transmembrane transporter activity"/>
    <property type="evidence" value="ECO:0007669"/>
    <property type="project" value="TreeGrafter"/>
</dbReference>
<dbReference type="Proteomes" id="UP000664073">
    <property type="component" value="Unassembled WGS sequence"/>
</dbReference>
<gene>
    <name evidence="11" type="ORF">J2D77_13380</name>
</gene>
<organism evidence="11 12">
    <name type="scientific">Acetobacter garciniae</name>
    <dbReference type="NCBI Taxonomy" id="2817435"/>
    <lineage>
        <taxon>Bacteria</taxon>
        <taxon>Pseudomonadati</taxon>
        <taxon>Pseudomonadota</taxon>
        <taxon>Alphaproteobacteria</taxon>
        <taxon>Acetobacterales</taxon>
        <taxon>Acetobacteraceae</taxon>
        <taxon>Acetobacter</taxon>
    </lineage>
</organism>
<dbReference type="GO" id="GO:0005524">
    <property type="term" value="F:ATP binding"/>
    <property type="evidence" value="ECO:0007669"/>
    <property type="project" value="UniProtKB-KW"/>
</dbReference>
<keyword evidence="7 8" id="KW-0472">Membrane</keyword>